<keyword evidence="2" id="KW-1185">Reference proteome</keyword>
<dbReference type="Proteomes" id="UP000007801">
    <property type="component" value="Unassembled WGS sequence"/>
</dbReference>
<accession>A0A0P9C1A9</accession>
<dbReference type="AlphaFoldDB" id="A0A0P9C1A9"/>
<dbReference type="EMBL" id="CH902630">
    <property type="protein sequence ID" value="KPU77410.1"/>
    <property type="molecule type" value="Genomic_DNA"/>
</dbReference>
<feature type="non-terminal residue" evidence="1">
    <location>
        <position position="1"/>
    </location>
</feature>
<sequence>PCHPCHPSCLLPFHFAFIWQQLVLIKVFPLLPDGRQCYYQYHHQSIHTHPSPRRTTTTISPPGAVQGAQRVAPQRGMWVGVSGVPGVTHNHSFPNVRGGAWLANFPSHSVQKVGELYFSRRY</sequence>
<proteinExistence type="predicted"/>
<evidence type="ECO:0000313" key="1">
    <source>
        <dbReference type="EMBL" id="KPU77410.1"/>
    </source>
</evidence>
<protein>
    <submittedName>
        <fullName evidence="1">Uncharacterized protein</fullName>
    </submittedName>
</protein>
<dbReference type="InParanoid" id="A0A0P9C1A9"/>
<organism evidence="1 2">
    <name type="scientific">Drosophila ananassae</name>
    <name type="common">Fruit fly</name>
    <dbReference type="NCBI Taxonomy" id="7217"/>
    <lineage>
        <taxon>Eukaryota</taxon>
        <taxon>Metazoa</taxon>
        <taxon>Ecdysozoa</taxon>
        <taxon>Arthropoda</taxon>
        <taxon>Hexapoda</taxon>
        <taxon>Insecta</taxon>
        <taxon>Pterygota</taxon>
        <taxon>Neoptera</taxon>
        <taxon>Endopterygota</taxon>
        <taxon>Diptera</taxon>
        <taxon>Brachycera</taxon>
        <taxon>Muscomorpha</taxon>
        <taxon>Ephydroidea</taxon>
        <taxon>Drosophilidae</taxon>
        <taxon>Drosophila</taxon>
        <taxon>Sophophora</taxon>
    </lineage>
</organism>
<name>A0A0P9C1A9_DROAN</name>
<evidence type="ECO:0000313" key="2">
    <source>
        <dbReference type="Proteomes" id="UP000007801"/>
    </source>
</evidence>
<reference evidence="1 2" key="1">
    <citation type="journal article" date="2007" name="Nature">
        <title>Evolution of genes and genomes on the Drosophila phylogeny.</title>
        <authorList>
            <consortium name="Drosophila 12 Genomes Consortium"/>
            <person name="Clark A.G."/>
            <person name="Eisen M.B."/>
            <person name="Smith D.R."/>
            <person name="Bergman C.M."/>
            <person name="Oliver B."/>
            <person name="Markow T.A."/>
            <person name="Kaufman T.C."/>
            <person name="Kellis M."/>
            <person name="Gelbart W."/>
            <person name="Iyer V.N."/>
            <person name="Pollard D.A."/>
            <person name="Sackton T.B."/>
            <person name="Larracuente A.M."/>
            <person name="Singh N.D."/>
            <person name="Abad J.P."/>
            <person name="Abt D.N."/>
            <person name="Adryan B."/>
            <person name="Aguade M."/>
            <person name="Akashi H."/>
            <person name="Anderson W.W."/>
            <person name="Aquadro C.F."/>
            <person name="Ardell D.H."/>
            <person name="Arguello R."/>
            <person name="Artieri C.G."/>
            <person name="Barbash D.A."/>
            <person name="Barker D."/>
            <person name="Barsanti P."/>
            <person name="Batterham P."/>
            <person name="Batzoglou S."/>
            <person name="Begun D."/>
            <person name="Bhutkar A."/>
            <person name="Blanco E."/>
            <person name="Bosak S.A."/>
            <person name="Bradley R.K."/>
            <person name="Brand A.D."/>
            <person name="Brent M.R."/>
            <person name="Brooks A.N."/>
            <person name="Brown R.H."/>
            <person name="Butlin R.K."/>
            <person name="Caggese C."/>
            <person name="Calvi B.R."/>
            <person name="Bernardo de Carvalho A."/>
            <person name="Caspi A."/>
            <person name="Castrezana S."/>
            <person name="Celniker S.E."/>
            <person name="Chang J.L."/>
            <person name="Chapple C."/>
            <person name="Chatterji S."/>
            <person name="Chinwalla A."/>
            <person name="Civetta A."/>
            <person name="Clifton S.W."/>
            <person name="Comeron J.M."/>
            <person name="Costello J.C."/>
            <person name="Coyne J.A."/>
            <person name="Daub J."/>
            <person name="David R.G."/>
            <person name="Delcher A.L."/>
            <person name="Delehaunty K."/>
            <person name="Do C.B."/>
            <person name="Ebling H."/>
            <person name="Edwards K."/>
            <person name="Eickbush T."/>
            <person name="Evans J.D."/>
            <person name="Filipski A."/>
            <person name="Findeiss S."/>
            <person name="Freyhult E."/>
            <person name="Fulton L."/>
            <person name="Fulton R."/>
            <person name="Garcia A.C."/>
            <person name="Gardiner A."/>
            <person name="Garfield D.A."/>
            <person name="Garvin B.E."/>
            <person name="Gibson G."/>
            <person name="Gilbert D."/>
            <person name="Gnerre S."/>
            <person name="Godfrey J."/>
            <person name="Good R."/>
            <person name="Gotea V."/>
            <person name="Gravely B."/>
            <person name="Greenberg A.J."/>
            <person name="Griffiths-Jones S."/>
            <person name="Gross S."/>
            <person name="Guigo R."/>
            <person name="Gustafson E.A."/>
            <person name="Haerty W."/>
            <person name="Hahn M.W."/>
            <person name="Halligan D.L."/>
            <person name="Halpern A.L."/>
            <person name="Halter G.M."/>
            <person name="Han M.V."/>
            <person name="Heger A."/>
            <person name="Hillier L."/>
            <person name="Hinrichs A.S."/>
            <person name="Holmes I."/>
            <person name="Hoskins R.A."/>
            <person name="Hubisz M.J."/>
            <person name="Hultmark D."/>
            <person name="Huntley M.A."/>
            <person name="Jaffe D.B."/>
            <person name="Jagadeeshan S."/>
            <person name="Jeck W.R."/>
            <person name="Johnson J."/>
            <person name="Jones C.D."/>
            <person name="Jordan W.C."/>
            <person name="Karpen G.H."/>
            <person name="Kataoka E."/>
            <person name="Keightley P.D."/>
            <person name="Kheradpour P."/>
            <person name="Kirkness E.F."/>
            <person name="Koerich L.B."/>
            <person name="Kristiansen K."/>
            <person name="Kudrna D."/>
            <person name="Kulathinal R.J."/>
            <person name="Kumar S."/>
            <person name="Kwok R."/>
            <person name="Lander E."/>
            <person name="Langley C.H."/>
            <person name="Lapoint R."/>
            <person name="Lazzaro B.P."/>
            <person name="Lee S.J."/>
            <person name="Levesque L."/>
            <person name="Li R."/>
            <person name="Lin C.F."/>
            <person name="Lin M.F."/>
            <person name="Lindblad-Toh K."/>
            <person name="Llopart A."/>
            <person name="Long M."/>
            <person name="Low L."/>
            <person name="Lozovsky E."/>
            <person name="Lu J."/>
            <person name="Luo M."/>
            <person name="Machado C.A."/>
            <person name="Makalowski W."/>
            <person name="Marzo M."/>
            <person name="Matsuda M."/>
            <person name="Matzkin L."/>
            <person name="McAllister B."/>
            <person name="McBride C.S."/>
            <person name="McKernan B."/>
            <person name="McKernan K."/>
            <person name="Mendez-Lago M."/>
            <person name="Minx P."/>
            <person name="Mollenhauer M.U."/>
            <person name="Montooth K."/>
            <person name="Mount S.M."/>
            <person name="Mu X."/>
            <person name="Myers E."/>
            <person name="Negre B."/>
            <person name="Newfeld S."/>
            <person name="Nielsen R."/>
            <person name="Noor M.A."/>
            <person name="O'Grady P."/>
            <person name="Pachter L."/>
            <person name="Papaceit M."/>
            <person name="Parisi M.J."/>
            <person name="Parisi M."/>
            <person name="Parts L."/>
            <person name="Pedersen J.S."/>
            <person name="Pesole G."/>
            <person name="Phillippy A.M."/>
            <person name="Ponting C.P."/>
            <person name="Pop M."/>
            <person name="Porcelli D."/>
            <person name="Powell J.R."/>
            <person name="Prohaska S."/>
            <person name="Pruitt K."/>
            <person name="Puig M."/>
            <person name="Quesneville H."/>
            <person name="Ram K.R."/>
            <person name="Rand D."/>
            <person name="Rasmussen M.D."/>
            <person name="Reed L.K."/>
            <person name="Reenan R."/>
            <person name="Reily A."/>
            <person name="Remington K.A."/>
            <person name="Rieger T.T."/>
            <person name="Ritchie M.G."/>
            <person name="Robin C."/>
            <person name="Rogers Y.H."/>
            <person name="Rohde C."/>
            <person name="Rozas J."/>
            <person name="Rubenfield M.J."/>
            <person name="Ruiz A."/>
            <person name="Russo S."/>
            <person name="Salzberg S.L."/>
            <person name="Sanchez-Gracia A."/>
            <person name="Saranga D.J."/>
            <person name="Sato H."/>
            <person name="Schaeffer S.W."/>
            <person name="Schatz M.C."/>
            <person name="Schlenke T."/>
            <person name="Schwartz R."/>
            <person name="Segarra C."/>
            <person name="Singh R.S."/>
            <person name="Sirot L."/>
            <person name="Sirota M."/>
            <person name="Sisneros N.B."/>
            <person name="Smith C.D."/>
            <person name="Smith T.F."/>
            <person name="Spieth J."/>
            <person name="Stage D.E."/>
            <person name="Stark A."/>
            <person name="Stephan W."/>
            <person name="Strausberg R.L."/>
            <person name="Strempel S."/>
            <person name="Sturgill D."/>
            <person name="Sutton G."/>
            <person name="Sutton G.G."/>
            <person name="Tao W."/>
            <person name="Teichmann S."/>
            <person name="Tobari Y.N."/>
            <person name="Tomimura Y."/>
            <person name="Tsolas J.M."/>
            <person name="Valente V.L."/>
            <person name="Venter E."/>
            <person name="Venter J.C."/>
            <person name="Vicario S."/>
            <person name="Vieira F.G."/>
            <person name="Vilella A.J."/>
            <person name="Villasante A."/>
            <person name="Walenz B."/>
            <person name="Wang J."/>
            <person name="Wasserman M."/>
            <person name="Watts T."/>
            <person name="Wilson D."/>
            <person name="Wilson R.K."/>
            <person name="Wing R.A."/>
            <person name="Wolfner M.F."/>
            <person name="Wong A."/>
            <person name="Wong G.K."/>
            <person name="Wu C.I."/>
            <person name="Wu G."/>
            <person name="Yamamoto D."/>
            <person name="Yang H.P."/>
            <person name="Yang S.P."/>
            <person name="Yorke J.A."/>
            <person name="Yoshida K."/>
            <person name="Zdobnov E."/>
            <person name="Zhang P."/>
            <person name="Zhang Y."/>
            <person name="Zimin A.V."/>
            <person name="Baldwin J."/>
            <person name="Abdouelleil A."/>
            <person name="Abdulkadir J."/>
            <person name="Abebe A."/>
            <person name="Abera B."/>
            <person name="Abreu J."/>
            <person name="Acer S.C."/>
            <person name="Aftuck L."/>
            <person name="Alexander A."/>
            <person name="An P."/>
            <person name="Anderson E."/>
            <person name="Anderson S."/>
            <person name="Arachi H."/>
            <person name="Azer M."/>
            <person name="Bachantsang P."/>
            <person name="Barry A."/>
            <person name="Bayul T."/>
            <person name="Berlin A."/>
            <person name="Bessette D."/>
            <person name="Bloom T."/>
            <person name="Blye J."/>
            <person name="Boguslavskiy L."/>
            <person name="Bonnet C."/>
            <person name="Boukhgalter B."/>
            <person name="Bourzgui I."/>
            <person name="Brown A."/>
            <person name="Cahill P."/>
            <person name="Channer S."/>
            <person name="Cheshatsang Y."/>
            <person name="Chuda L."/>
            <person name="Citroen M."/>
            <person name="Collymore A."/>
            <person name="Cooke P."/>
            <person name="Costello M."/>
            <person name="D'Aco K."/>
            <person name="Daza R."/>
            <person name="De Haan G."/>
            <person name="DeGray S."/>
            <person name="DeMaso C."/>
            <person name="Dhargay N."/>
            <person name="Dooley K."/>
            <person name="Dooley E."/>
            <person name="Doricent M."/>
            <person name="Dorje P."/>
            <person name="Dorjee K."/>
            <person name="Dupes A."/>
            <person name="Elong R."/>
            <person name="Falk J."/>
            <person name="Farina A."/>
            <person name="Faro S."/>
            <person name="Ferguson D."/>
            <person name="Fisher S."/>
            <person name="Foley C.D."/>
            <person name="Franke A."/>
            <person name="Friedrich D."/>
            <person name="Gadbois L."/>
            <person name="Gearin G."/>
            <person name="Gearin C.R."/>
            <person name="Giannoukos G."/>
            <person name="Goode T."/>
            <person name="Graham J."/>
            <person name="Grandbois E."/>
            <person name="Grewal S."/>
            <person name="Gyaltsen K."/>
            <person name="Hafez N."/>
            <person name="Hagos B."/>
            <person name="Hall J."/>
            <person name="Henson C."/>
            <person name="Hollinger A."/>
            <person name="Honan T."/>
            <person name="Huard M.D."/>
            <person name="Hughes L."/>
            <person name="Hurhula B."/>
            <person name="Husby M.E."/>
            <person name="Kamat A."/>
            <person name="Kanga B."/>
            <person name="Kashin S."/>
            <person name="Khazanovich D."/>
            <person name="Kisner P."/>
            <person name="Lance K."/>
            <person name="Lara M."/>
            <person name="Lee W."/>
            <person name="Lennon N."/>
            <person name="Letendre F."/>
            <person name="LeVine R."/>
            <person name="Lipovsky A."/>
            <person name="Liu X."/>
            <person name="Liu J."/>
            <person name="Liu S."/>
            <person name="Lokyitsang T."/>
            <person name="Lokyitsang Y."/>
            <person name="Lubonja R."/>
            <person name="Lui A."/>
            <person name="MacDonald P."/>
            <person name="Magnisalis V."/>
            <person name="Maru K."/>
            <person name="Matthews C."/>
            <person name="McCusker W."/>
            <person name="McDonough S."/>
            <person name="Mehta T."/>
            <person name="Meldrim J."/>
            <person name="Meneus L."/>
            <person name="Mihai O."/>
            <person name="Mihalev A."/>
            <person name="Mihova T."/>
            <person name="Mittelman R."/>
            <person name="Mlenga V."/>
            <person name="Montmayeur A."/>
            <person name="Mulrain L."/>
            <person name="Navidi A."/>
            <person name="Naylor J."/>
            <person name="Negash T."/>
            <person name="Nguyen T."/>
            <person name="Nguyen N."/>
            <person name="Nicol R."/>
            <person name="Norbu C."/>
            <person name="Norbu N."/>
            <person name="Novod N."/>
            <person name="O'Neill B."/>
            <person name="Osman S."/>
            <person name="Markiewicz E."/>
            <person name="Oyono O.L."/>
            <person name="Patti C."/>
            <person name="Phunkhang P."/>
            <person name="Pierre F."/>
            <person name="Priest M."/>
            <person name="Raghuraman S."/>
            <person name="Rege F."/>
            <person name="Reyes R."/>
            <person name="Rise C."/>
            <person name="Rogov P."/>
            <person name="Ross K."/>
            <person name="Ryan E."/>
            <person name="Settipalli S."/>
            <person name="Shea T."/>
            <person name="Sherpa N."/>
            <person name="Shi L."/>
            <person name="Shih D."/>
            <person name="Sparrow T."/>
            <person name="Spaulding J."/>
            <person name="Stalker J."/>
            <person name="Stange-Thomann N."/>
            <person name="Stavropoulos S."/>
            <person name="Stone C."/>
            <person name="Strader C."/>
            <person name="Tesfaye S."/>
            <person name="Thomson T."/>
            <person name="Thoulutsang Y."/>
            <person name="Thoulutsang D."/>
            <person name="Topham K."/>
            <person name="Topping I."/>
            <person name="Tsamla T."/>
            <person name="Vassiliev H."/>
            <person name="Vo A."/>
            <person name="Wangchuk T."/>
            <person name="Wangdi T."/>
            <person name="Weiand M."/>
            <person name="Wilkinson J."/>
            <person name="Wilson A."/>
            <person name="Yadav S."/>
            <person name="Young G."/>
            <person name="Yu Q."/>
            <person name="Zembek L."/>
            <person name="Zhong D."/>
            <person name="Zimmer A."/>
            <person name="Zwirko Z."/>
            <person name="Jaffe D.B."/>
            <person name="Alvarez P."/>
            <person name="Brockman W."/>
            <person name="Butler J."/>
            <person name="Chin C."/>
            <person name="Gnerre S."/>
            <person name="Grabherr M."/>
            <person name="Kleber M."/>
            <person name="Mauceli E."/>
            <person name="MacCallum I."/>
        </authorList>
    </citation>
    <scope>NUCLEOTIDE SEQUENCE [LARGE SCALE GENOMIC DNA]</scope>
    <source>
        <strain evidence="2">Tucson 14024-0371.13</strain>
    </source>
</reference>
<gene>
    <name evidence="1" type="primary">Dana\GF27204</name>
    <name evidence="1" type="ORF">GF27204</name>
</gene>